<protein>
    <submittedName>
        <fullName evidence="1">Uncharacterized protein</fullName>
    </submittedName>
</protein>
<organism evidence="1 2">
    <name type="scientific">Novosphingobium barchaimii LL02</name>
    <dbReference type="NCBI Taxonomy" id="1114963"/>
    <lineage>
        <taxon>Bacteria</taxon>
        <taxon>Pseudomonadati</taxon>
        <taxon>Pseudomonadota</taxon>
        <taxon>Alphaproteobacteria</taxon>
        <taxon>Sphingomonadales</taxon>
        <taxon>Sphingomonadaceae</taxon>
        <taxon>Novosphingobium</taxon>
    </lineage>
</organism>
<dbReference type="AlphaFoldDB" id="A0A0J7Y8R2"/>
<dbReference type="PATRIC" id="fig|1114963.3.peg.465"/>
<proteinExistence type="predicted"/>
<name>A0A0J7Y8R2_9SPHN</name>
<accession>A0A0J7Y8R2</accession>
<evidence type="ECO:0000313" key="2">
    <source>
        <dbReference type="Proteomes" id="UP000052268"/>
    </source>
</evidence>
<evidence type="ECO:0000313" key="1">
    <source>
        <dbReference type="EMBL" id="KMS59992.1"/>
    </source>
</evidence>
<keyword evidence="2" id="KW-1185">Reference proteome</keyword>
<gene>
    <name evidence="1" type="ORF">V474_07835</name>
</gene>
<comment type="caution">
    <text evidence="1">The sequence shown here is derived from an EMBL/GenBank/DDBJ whole genome shotgun (WGS) entry which is preliminary data.</text>
</comment>
<dbReference type="EMBL" id="JACU01000002">
    <property type="protein sequence ID" value="KMS59992.1"/>
    <property type="molecule type" value="Genomic_DNA"/>
</dbReference>
<sequence>MTKEGTEMETLGRILDRALPAAMEGPRTVQSQHLTEKWDWTVARVNPATMTIAQARKIADAPLPVLEACSESRFDECLRLMMATLPKRNSDDLSGELLIRAYAGKLGGFSEGQIGYLTDRALERCEWFPTIAQCLAIISEWKRNDAPLLLQDRAKSMVLWDRQRRFDGVMAHLAAGTFTQDQIDALPDSWKAVGETRGYLWPKDDGTYIARILPGGETVRYPDAADETPGHAGPACRKCHDLGRVLSLEGDEVDCRDCVPADHIAEAAE</sequence>
<dbReference type="Proteomes" id="UP000052268">
    <property type="component" value="Unassembled WGS sequence"/>
</dbReference>
<reference evidence="1 2" key="1">
    <citation type="journal article" date="2015" name="G3 (Bethesda)">
        <title>Insights into Ongoing Evolution of the Hexachlorocyclohexane Catabolic Pathway from Comparative Genomics of Ten Sphingomonadaceae Strains.</title>
        <authorList>
            <person name="Pearce S.L."/>
            <person name="Oakeshott J.G."/>
            <person name="Pandey G."/>
        </authorList>
    </citation>
    <scope>NUCLEOTIDE SEQUENCE [LARGE SCALE GENOMIC DNA]</scope>
    <source>
        <strain evidence="1 2">LL02</strain>
    </source>
</reference>